<evidence type="ECO:0000313" key="1">
    <source>
        <dbReference type="EMBL" id="KAK0573274.1"/>
    </source>
</evidence>
<name>A0AA39RGZ4_ACESA</name>
<keyword evidence="2" id="KW-1185">Reference proteome</keyword>
<accession>A0AA39RGZ4</accession>
<reference evidence="1" key="2">
    <citation type="submission" date="2023-06" db="EMBL/GenBank/DDBJ databases">
        <authorList>
            <person name="Swenson N.G."/>
            <person name="Wegrzyn J.L."/>
            <person name="Mcevoy S.L."/>
        </authorList>
    </citation>
    <scope>NUCLEOTIDE SEQUENCE</scope>
    <source>
        <strain evidence="1">NS2018</strain>
        <tissue evidence="1">Leaf</tissue>
    </source>
</reference>
<protein>
    <submittedName>
        <fullName evidence="1">Uncharacterized protein</fullName>
    </submittedName>
</protein>
<proteinExistence type="predicted"/>
<organism evidence="1 2">
    <name type="scientific">Acer saccharum</name>
    <name type="common">Sugar maple</name>
    <dbReference type="NCBI Taxonomy" id="4024"/>
    <lineage>
        <taxon>Eukaryota</taxon>
        <taxon>Viridiplantae</taxon>
        <taxon>Streptophyta</taxon>
        <taxon>Embryophyta</taxon>
        <taxon>Tracheophyta</taxon>
        <taxon>Spermatophyta</taxon>
        <taxon>Magnoliopsida</taxon>
        <taxon>eudicotyledons</taxon>
        <taxon>Gunneridae</taxon>
        <taxon>Pentapetalae</taxon>
        <taxon>rosids</taxon>
        <taxon>malvids</taxon>
        <taxon>Sapindales</taxon>
        <taxon>Sapindaceae</taxon>
        <taxon>Hippocastanoideae</taxon>
        <taxon>Acereae</taxon>
        <taxon>Acer</taxon>
    </lineage>
</organism>
<evidence type="ECO:0000313" key="2">
    <source>
        <dbReference type="Proteomes" id="UP001168877"/>
    </source>
</evidence>
<comment type="caution">
    <text evidence="1">The sequence shown here is derived from an EMBL/GenBank/DDBJ whole genome shotgun (WGS) entry which is preliminary data.</text>
</comment>
<sequence>MSYEPVKSDVQLDGKIIAPTRQQAPELGNQGFYGSNGVTITAISDLVQSLNNESYFCSSDAHRYVAPI</sequence>
<reference evidence="1" key="1">
    <citation type="journal article" date="2022" name="Plant J.">
        <title>Strategies of tolerance reflected in two North American maple genomes.</title>
        <authorList>
            <person name="McEvoy S.L."/>
            <person name="Sezen U.U."/>
            <person name="Trouern-Trend A."/>
            <person name="McMahon S.M."/>
            <person name="Schaberg P.G."/>
            <person name="Yang J."/>
            <person name="Wegrzyn J.L."/>
            <person name="Swenson N.G."/>
        </authorList>
    </citation>
    <scope>NUCLEOTIDE SEQUENCE</scope>
    <source>
        <strain evidence="1">NS2018</strain>
    </source>
</reference>
<dbReference type="AlphaFoldDB" id="A0AA39RGZ4"/>
<dbReference type="Proteomes" id="UP001168877">
    <property type="component" value="Unassembled WGS sequence"/>
</dbReference>
<gene>
    <name evidence="1" type="ORF">LWI29_005535</name>
</gene>
<dbReference type="EMBL" id="JAUESC010000387">
    <property type="protein sequence ID" value="KAK0573274.1"/>
    <property type="molecule type" value="Genomic_DNA"/>
</dbReference>